<feature type="domain" description="Helicase C-terminal" evidence="7">
    <location>
        <begin position="578"/>
        <end position="790"/>
    </location>
</feature>
<evidence type="ECO:0000256" key="5">
    <source>
        <dbReference type="SAM" id="MobiDB-lite"/>
    </source>
</evidence>
<evidence type="ECO:0000256" key="2">
    <source>
        <dbReference type="ARBA" id="ARBA00022801"/>
    </source>
</evidence>
<dbReference type="FunFam" id="1.10.10.10:FF:000012">
    <property type="entry name" value="U5 small nuclear ribonucleoprotein helicase"/>
    <property type="match status" value="1"/>
</dbReference>
<evidence type="ECO:0000256" key="4">
    <source>
        <dbReference type="ARBA" id="ARBA00022840"/>
    </source>
</evidence>
<dbReference type="SMART" id="SM00487">
    <property type="entry name" value="DEXDc"/>
    <property type="match status" value="1"/>
</dbReference>
<dbReference type="Proteomes" id="UP000001542">
    <property type="component" value="Unassembled WGS sequence"/>
</dbReference>
<dbReference type="GO" id="GO:0016787">
    <property type="term" value="F:hydrolase activity"/>
    <property type="evidence" value="ECO:0007669"/>
    <property type="project" value="UniProtKB-KW"/>
</dbReference>
<keyword evidence="9" id="KW-1185">Reference proteome</keyword>
<dbReference type="InterPro" id="IPR050474">
    <property type="entry name" value="Hel308_SKI2-like"/>
</dbReference>
<dbReference type="PANTHER" id="PTHR47961:SF4">
    <property type="entry name" value="ACTIVATING SIGNAL COINTEGRATOR 1 COMPLEX SUBUNIT 3"/>
    <property type="match status" value="1"/>
</dbReference>
<dbReference type="GO" id="GO:0005634">
    <property type="term" value="C:nucleus"/>
    <property type="evidence" value="ECO:0000318"/>
    <property type="project" value="GO_Central"/>
</dbReference>
<feature type="region of interest" description="Disordered" evidence="5">
    <location>
        <begin position="180"/>
        <end position="218"/>
    </location>
</feature>
<dbReference type="Pfam" id="PF23445">
    <property type="entry name" value="WHD_SNRNP200"/>
    <property type="match status" value="1"/>
</dbReference>
<dbReference type="Gene3D" id="1.10.3380.10">
    <property type="entry name" value="Sec63 N-terminal domain-like domain"/>
    <property type="match status" value="1"/>
</dbReference>
<dbReference type="Gene3D" id="2.60.40.150">
    <property type="entry name" value="C2 domain"/>
    <property type="match status" value="1"/>
</dbReference>
<dbReference type="Gene3D" id="3.40.50.300">
    <property type="entry name" value="P-loop containing nucleotide triphosphate hydrolases"/>
    <property type="match status" value="3"/>
</dbReference>
<dbReference type="InterPro" id="IPR057842">
    <property type="entry name" value="WH_MER3"/>
</dbReference>
<gene>
    <name evidence="8" type="ORF">TVAG_122950</name>
</gene>
<evidence type="ECO:0000313" key="9">
    <source>
        <dbReference type="Proteomes" id="UP000001542"/>
    </source>
</evidence>
<dbReference type="InterPro" id="IPR011545">
    <property type="entry name" value="DEAD/DEAH_box_helicase_dom"/>
</dbReference>
<dbReference type="SUPFAM" id="SSF52540">
    <property type="entry name" value="P-loop containing nucleoside triphosphate hydrolases"/>
    <property type="match status" value="2"/>
</dbReference>
<dbReference type="InterPro" id="IPR014001">
    <property type="entry name" value="Helicase_ATP-bd"/>
</dbReference>
<keyword evidence="1" id="KW-0547">Nucleotide-binding</keyword>
<evidence type="ECO:0000256" key="1">
    <source>
        <dbReference type="ARBA" id="ARBA00022741"/>
    </source>
</evidence>
<protein>
    <submittedName>
        <fullName evidence="8">Type III restriction enzyme, res subunit family protein</fullName>
    </submittedName>
</protein>
<reference evidence="8" key="1">
    <citation type="submission" date="2006-10" db="EMBL/GenBank/DDBJ databases">
        <authorList>
            <person name="Amadeo P."/>
            <person name="Zhao Q."/>
            <person name="Wortman J."/>
            <person name="Fraser-Liggett C."/>
            <person name="Carlton J."/>
        </authorList>
    </citation>
    <scope>NUCLEOTIDE SEQUENCE</scope>
    <source>
        <strain evidence="8">G3</strain>
    </source>
</reference>
<dbReference type="InterPro" id="IPR027417">
    <property type="entry name" value="P-loop_NTPase"/>
</dbReference>
<dbReference type="STRING" id="5722.A2DN52"/>
<dbReference type="VEuPathDB" id="TrichDB:TVAGG3_1011420"/>
<dbReference type="InterPro" id="IPR035892">
    <property type="entry name" value="C2_domain_sf"/>
</dbReference>
<feature type="domain" description="Helicase ATP-binding" evidence="6">
    <location>
        <begin position="376"/>
        <end position="549"/>
    </location>
</feature>
<evidence type="ECO:0000256" key="3">
    <source>
        <dbReference type="ARBA" id="ARBA00022806"/>
    </source>
</evidence>
<keyword evidence="2" id="KW-0378">Hydrolase</keyword>
<dbReference type="EMBL" id="DS113221">
    <property type="protein sequence ID" value="EAY18229.1"/>
    <property type="molecule type" value="Genomic_DNA"/>
</dbReference>
<feature type="compositionally biased region" description="Acidic residues" evidence="5">
    <location>
        <begin position="198"/>
        <end position="208"/>
    </location>
</feature>
<dbReference type="eggNOG" id="KOG0951">
    <property type="taxonomic scope" value="Eukaryota"/>
</dbReference>
<dbReference type="KEGG" id="tva:5463735"/>
<keyword evidence="4" id="KW-0067">ATP-binding</keyword>
<dbReference type="InterPro" id="IPR014756">
    <property type="entry name" value="Ig_E-set"/>
</dbReference>
<dbReference type="PANTHER" id="PTHR47961">
    <property type="entry name" value="DNA POLYMERASE THETA, PUTATIVE (AFU_ORTHOLOGUE AFUA_1G05260)-RELATED"/>
    <property type="match status" value="1"/>
</dbReference>
<dbReference type="CDD" id="cd18795">
    <property type="entry name" value="SF2_C_Ski2"/>
    <property type="match status" value="1"/>
</dbReference>
<evidence type="ECO:0000313" key="8">
    <source>
        <dbReference type="EMBL" id="EAY18229.1"/>
    </source>
</evidence>
<sequence>MIPDYVQNRGHIYVVSNPTDLPKEEDGVGVGMVQRVEIKKSDFGSAIRTKTHSEHEKMEKSYKKELKESIRQAKRDAILRGQIYIPKTSETRGAYNDLTADLSQLLGPVTDETLHQTAYDLIVVLRDANKSDEVVAQKVESTLGFRPSFAEIRRLNDRASQLIDFQPSVKVQEMQDAENDDGIVSITADDNTPLNSSDETESSDEEQELPINVPEEDKSGGWTISELQKFCEENFGVEAEQKKAEIISALKNCDGINLEMQLVCIIGPRESEVKAISRSKHLIIENPQKVEKYSKIDLSVYSNKRENTRIYGFQLPETSTSESTEKYEKIFIPPPKNHATGIRLSVDSLDEKYQTIIGREITSQGSLNLIQSKVYQQIEESNENLLISAPTGAGKTIIAVLAMIKTLLTENNSKAIYIAPMKSLVQEMVAKFTEIFDGYKKVIELTGDSSASVSQLQGYDIIVSTPEKLDIISRKTGNQTFIDTIKLVIIDEIHLLHNSRGPVLEALVARLKMLKYVSSSDIRLIGLSATMPNVGDIAEFLEVPEQGLFVFGEEFRPCLLHKTFVGFKERKKVHLKASMNEYCYQIIEETLKNKHQTLIFVHSRREAQDTALAFYNMAISKGEADNFSNDQNYLLNISEGIINEKLKSILPKGFAFHHAGLLREDRSRIEEEFRNKRIKVLVSTATLAWGVNLPAHIAIIKGTNIYNPELGDFDNLSHLDVLQMFGRAGRPGLDIYGEAYLLTEHQNLHYYVSALTSQIPIESHFLREITNHLNAEIALGTIGTVAQGVDWLKETFLYIRMQKSPKMYGLSKNVKIEQRLADLIHSSCLLLSEKKLIFYNTNEDTIESTDIGRIAANYYITEETMSNFVTNLSTDINDVDLLRLFSLASEFKNVVVRPQEVSTVKKFQEMVPIPIKGQPDDPKTKINVLLQSYISRIKSESFEMMADLVYISQSAERLFRCLFELSISKGLSEPALLCLSYAKMVNKRMWEVQNPLWQFGNIPENYLNAIDHFDNWHKYFEVEREALKEKSDKEFCNLCKTDKVEIGQTIKNDFLRLPQLKVTCTPKIISKDLLRISVKVRSFYIFDYDYHYDFENFWIFLVNGTGDQIIYSEQFTMQSEVTNDYHTTELEILTNYEKMEPFYFVKIVSDKFLNAQTEVAIPIRLYQDKKLTENCHNAQKVMSKTNDGLTHYLTEFLSENLLYVCQPYSVSLSDQFTTVLKSVCCSAKCLIIVPNIEKFTYLCKFFVDNQTVFGLTGDEVNDKYALEQGKSIICSLDMLSNFDRFYMSEIFDFVFLYDLHLISSKEYSKYEEIISQIKIVYSREQTKIIAQTYESDDFYLQMLAKFIESDKIFVDIPDNFCQMELIPVSFSSFRARKVSMMRPTFSKVATFLQNDKQSIVFVSNDAEIKETFVNYTNLLKKHFTEEIGFKLDDDENLPPIFREDYRELSKRYGITYFSNTISDDSKKAVIDNFMLGKIKILICSVDAVNSLHVKSDLVIVKGTDYLDLRNSQREYEFYDILEMISKTKCDGEYFIYTQENKFQMYFILLKNGMPVQSFVDFERFTNVSLLNYCLSSSYRLLEIAKETNPKIFEISQNTFFGLQKPQFSKFYDDPVFDSQFIQYVKNGLSDYLSGEEKTDENLITINHKTVSILYSDKNEPQFEYNNGPQSLLYRLVRSFTKLSILDVLRISLFFIIQNATNSDNFINYEIPDCFHFDENENLLMEYYGIICGRHGVRPSTIVSLSKFSFTENSEHPISFISSIPEIYENINFTKYIGLQDSKVAENESISIVANHLHRQLDLRMFPAKSYLILMSILKTLQTAIEFYSLRRNKVHYSIYFINNIAFLVNAIESRDYELLQFPHFTKTVLDDFSVRNIRDLNTFNPSYSPSGQEIDDEQFDANLKLRKEIFMANMIKYEKVNQNEAENYWSDVEKFYNNIPYVSTVFFRQSKVVKVTLLDQFEMSEFPRIPFQKRICLWIILAKVTDQTVVASKFVILKEKTENFEEIVSFQDLEFNPNEVKVYYSCDSFVGGYSSGEAEIQDA</sequence>
<dbReference type="PROSITE" id="PS51192">
    <property type="entry name" value="HELICASE_ATP_BIND_1"/>
    <property type="match status" value="1"/>
</dbReference>
<dbReference type="InterPro" id="IPR036390">
    <property type="entry name" value="WH_DNA-bd_sf"/>
</dbReference>
<dbReference type="Pfam" id="PF00270">
    <property type="entry name" value="DEAD"/>
    <property type="match status" value="1"/>
</dbReference>
<dbReference type="GO" id="GO:0004386">
    <property type="term" value="F:helicase activity"/>
    <property type="evidence" value="ECO:0007669"/>
    <property type="project" value="UniProtKB-KW"/>
</dbReference>
<dbReference type="SMR" id="A2DN52"/>
<dbReference type="SUPFAM" id="SSF158702">
    <property type="entry name" value="Sec63 N-terminal domain-like"/>
    <property type="match status" value="1"/>
</dbReference>
<name>A2DN52_TRIV3</name>
<dbReference type="RefSeq" id="XP_001579215.1">
    <property type="nucleotide sequence ID" value="XM_001579165.1"/>
</dbReference>
<dbReference type="GO" id="GO:0005524">
    <property type="term" value="F:ATP binding"/>
    <property type="evidence" value="ECO:0007669"/>
    <property type="project" value="UniProtKB-KW"/>
</dbReference>
<evidence type="ECO:0000259" key="7">
    <source>
        <dbReference type="PROSITE" id="PS51194"/>
    </source>
</evidence>
<organism evidence="8 9">
    <name type="scientific">Trichomonas vaginalis (strain ATCC PRA-98 / G3)</name>
    <dbReference type="NCBI Taxonomy" id="412133"/>
    <lineage>
        <taxon>Eukaryota</taxon>
        <taxon>Metamonada</taxon>
        <taxon>Parabasalia</taxon>
        <taxon>Trichomonadida</taxon>
        <taxon>Trichomonadidae</taxon>
        <taxon>Trichomonas</taxon>
    </lineage>
</organism>
<dbReference type="SMART" id="SM00490">
    <property type="entry name" value="HELICc"/>
    <property type="match status" value="1"/>
</dbReference>
<dbReference type="SMART" id="SM00973">
    <property type="entry name" value="Sec63"/>
    <property type="match status" value="1"/>
</dbReference>
<dbReference type="InterPro" id="IPR001650">
    <property type="entry name" value="Helicase_C-like"/>
</dbReference>
<dbReference type="SUPFAM" id="SSF46785">
    <property type="entry name" value="Winged helix' DNA-binding domain"/>
    <property type="match status" value="1"/>
</dbReference>
<dbReference type="FunFam" id="3.40.50.300:FF:003287">
    <property type="entry name" value="U5 small nuclear ribonucleoprotein 200 kDa helicase"/>
    <property type="match status" value="1"/>
</dbReference>
<dbReference type="FunFam" id="2.60.40.150:FF:000595">
    <property type="entry name" value="Type III restriction enzyme, res subunit family protein"/>
    <property type="match status" value="1"/>
</dbReference>
<keyword evidence="3" id="KW-0347">Helicase</keyword>
<evidence type="ECO:0000259" key="6">
    <source>
        <dbReference type="PROSITE" id="PS51192"/>
    </source>
</evidence>
<dbReference type="GO" id="GO:0003676">
    <property type="term" value="F:nucleic acid binding"/>
    <property type="evidence" value="ECO:0007669"/>
    <property type="project" value="InterPro"/>
</dbReference>
<dbReference type="Pfam" id="PF02889">
    <property type="entry name" value="Sec63"/>
    <property type="match status" value="1"/>
</dbReference>
<dbReference type="OrthoDB" id="5575at2759"/>
<dbReference type="Gene3D" id="1.10.10.10">
    <property type="entry name" value="Winged helix-like DNA-binding domain superfamily/Winged helix DNA-binding domain"/>
    <property type="match status" value="1"/>
</dbReference>
<dbReference type="InterPro" id="IPR004179">
    <property type="entry name" value="Sec63-dom"/>
</dbReference>
<dbReference type="SUPFAM" id="SSF81296">
    <property type="entry name" value="E set domains"/>
    <property type="match status" value="1"/>
</dbReference>
<dbReference type="PROSITE" id="PS51194">
    <property type="entry name" value="HELICASE_CTER"/>
    <property type="match status" value="1"/>
</dbReference>
<dbReference type="InParanoid" id="A2DN52"/>
<reference evidence="8" key="2">
    <citation type="journal article" date="2007" name="Science">
        <title>Draft genome sequence of the sexually transmitted pathogen Trichomonas vaginalis.</title>
        <authorList>
            <person name="Carlton J.M."/>
            <person name="Hirt R.P."/>
            <person name="Silva J.C."/>
            <person name="Delcher A.L."/>
            <person name="Schatz M."/>
            <person name="Zhao Q."/>
            <person name="Wortman J.R."/>
            <person name="Bidwell S.L."/>
            <person name="Alsmark U.C.M."/>
            <person name="Besteiro S."/>
            <person name="Sicheritz-Ponten T."/>
            <person name="Noel C.J."/>
            <person name="Dacks J.B."/>
            <person name="Foster P.G."/>
            <person name="Simillion C."/>
            <person name="Van de Peer Y."/>
            <person name="Miranda-Saavedra D."/>
            <person name="Barton G.J."/>
            <person name="Westrop G.D."/>
            <person name="Mueller S."/>
            <person name="Dessi D."/>
            <person name="Fiori P.L."/>
            <person name="Ren Q."/>
            <person name="Paulsen I."/>
            <person name="Zhang H."/>
            <person name="Bastida-Corcuera F.D."/>
            <person name="Simoes-Barbosa A."/>
            <person name="Brown M.T."/>
            <person name="Hayes R.D."/>
            <person name="Mukherjee M."/>
            <person name="Okumura C.Y."/>
            <person name="Schneider R."/>
            <person name="Smith A.J."/>
            <person name="Vanacova S."/>
            <person name="Villalvazo M."/>
            <person name="Haas B.J."/>
            <person name="Pertea M."/>
            <person name="Feldblyum T.V."/>
            <person name="Utterback T.R."/>
            <person name="Shu C.L."/>
            <person name="Osoegawa K."/>
            <person name="de Jong P.J."/>
            <person name="Hrdy I."/>
            <person name="Horvathova L."/>
            <person name="Zubacova Z."/>
            <person name="Dolezal P."/>
            <person name="Malik S.B."/>
            <person name="Logsdon J.M. Jr."/>
            <person name="Henze K."/>
            <person name="Gupta A."/>
            <person name="Wang C.C."/>
            <person name="Dunne R.L."/>
            <person name="Upcroft J.A."/>
            <person name="Upcroft P."/>
            <person name="White O."/>
            <person name="Salzberg S.L."/>
            <person name="Tang P."/>
            <person name="Chiu C.-H."/>
            <person name="Lee Y.-S."/>
            <person name="Embley T.M."/>
            <person name="Coombs G.H."/>
            <person name="Mottram J.C."/>
            <person name="Tachezy J."/>
            <person name="Fraser-Liggett C.M."/>
            <person name="Johnson P.J."/>
        </authorList>
    </citation>
    <scope>NUCLEOTIDE SEQUENCE [LARGE SCALE GENOMIC DNA]</scope>
    <source>
        <strain evidence="8">G3</strain>
    </source>
</reference>
<accession>A2DN52</accession>
<dbReference type="InterPro" id="IPR036388">
    <property type="entry name" value="WH-like_DNA-bd_sf"/>
</dbReference>
<dbReference type="Pfam" id="PF00271">
    <property type="entry name" value="Helicase_C"/>
    <property type="match status" value="1"/>
</dbReference>
<dbReference type="FunFam" id="1.10.3380.10:FF:000001">
    <property type="entry name" value="U5 small nuclear ribonucleoprotein helicase"/>
    <property type="match status" value="1"/>
</dbReference>
<dbReference type="VEuPathDB" id="TrichDB:TVAG_122950"/>
<proteinExistence type="predicted"/>